<dbReference type="PANTHER" id="PTHR42933">
    <property type="entry name" value="SLR6095 PROTEIN"/>
    <property type="match status" value="1"/>
</dbReference>
<proteinExistence type="inferred from homology"/>
<dbReference type="Proteomes" id="UP000291236">
    <property type="component" value="Chromosome"/>
</dbReference>
<dbReference type="REBASE" id="299489">
    <property type="entry name" value="M.Sba10005ORF6230P"/>
</dbReference>
<keyword evidence="4" id="KW-0808">Transferase</keyword>
<comment type="catalytic activity">
    <reaction evidence="7">
        <text>a 2'-deoxyadenosine in DNA + S-adenosyl-L-methionine = an N(6)-methyl-2'-deoxyadenosine in DNA + S-adenosyl-L-homocysteine + H(+)</text>
        <dbReference type="Rhea" id="RHEA:15197"/>
        <dbReference type="Rhea" id="RHEA-COMP:12418"/>
        <dbReference type="Rhea" id="RHEA-COMP:12419"/>
        <dbReference type="ChEBI" id="CHEBI:15378"/>
        <dbReference type="ChEBI" id="CHEBI:57856"/>
        <dbReference type="ChEBI" id="CHEBI:59789"/>
        <dbReference type="ChEBI" id="CHEBI:90615"/>
        <dbReference type="ChEBI" id="CHEBI:90616"/>
        <dbReference type="EC" id="2.1.1.72"/>
    </reaction>
</comment>
<evidence type="ECO:0000256" key="3">
    <source>
        <dbReference type="ARBA" id="ARBA00022603"/>
    </source>
</evidence>
<dbReference type="NCBIfam" id="TIGR00497">
    <property type="entry name" value="hsdM"/>
    <property type="match status" value="1"/>
</dbReference>
<keyword evidence="5" id="KW-0949">S-adenosyl-L-methionine</keyword>
<dbReference type="Pfam" id="PF02384">
    <property type="entry name" value="N6_Mtase"/>
    <property type="match status" value="1"/>
</dbReference>
<evidence type="ECO:0000259" key="9">
    <source>
        <dbReference type="Pfam" id="PF02384"/>
    </source>
</evidence>
<dbReference type="Pfam" id="PF12161">
    <property type="entry name" value="HsdM_N"/>
    <property type="match status" value="1"/>
</dbReference>
<feature type="transmembrane region" description="Helical" evidence="8">
    <location>
        <begin position="367"/>
        <end position="391"/>
    </location>
</feature>
<protein>
    <recommendedName>
        <fullName evidence="2">site-specific DNA-methyltransferase (adenine-specific)</fullName>
        <ecNumber evidence="2">2.1.1.72</ecNumber>
    </recommendedName>
</protein>
<keyword evidence="6" id="KW-0680">Restriction system</keyword>
<dbReference type="EMBL" id="AP019368">
    <property type="protein sequence ID" value="BBH52183.1"/>
    <property type="molecule type" value="Genomic_DNA"/>
</dbReference>
<evidence type="ECO:0000256" key="7">
    <source>
        <dbReference type="ARBA" id="ARBA00047942"/>
    </source>
</evidence>
<dbReference type="RefSeq" id="WP_130606411.1">
    <property type="nucleotide sequence ID" value="NZ_AP019368.1"/>
</dbReference>
<dbReference type="EC" id="2.1.1.72" evidence="2"/>
<organism evidence="11 12">
    <name type="scientific">Fluviispira sanaruensis</name>
    <dbReference type="NCBI Taxonomy" id="2493639"/>
    <lineage>
        <taxon>Bacteria</taxon>
        <taxon>Pseudomonadati</taxon>
        <taxon>Bdellovibrionota</taxon>
        <taxon>Oligoflexia</taxon>
        <taxon>Silvanigrellales</taxon>
        <taxon>Silvanigrellaceae</taxon>
        <taxon>Fluviispira</taxon>
    </lineage>
</organism>
<evidence type="ECO:0000259" key="10">
    <source>
        <dbReference type="Pfam" id="PF12161"/>
    </source>
</evidence>
<dbReference type="InterPro" id="IPR022749">
    <property type="entry name" value="D12N6_MeTrfase_N"/>
</dbReference>
<evidence type="ECO:0000256" key="4">
    <source>
        <dbReference type="ARBA" id="ARBA00022679"/>
    </source>
</evidence>
<dbReference type="AlphaFoldDB" id="A0A4P2VGY2"/>
<keyword evidence="12" id="KW-1185">Reference proteome</keyword>
<dbReference type="InterPro" id="IPR002052">
    <property type="entry name" value="DNA_methylase_N6_adenine_CS"/>
</dbReference>
<dbReference type="Gene3D" id="1.20.1260.30">
    <property type="match status" value="1"/>
</dbReference>
<gene>
    <name evidence="11" type="ORF">JCM31447_06230</name>
</gene>
<dbReference type="GO" id="GO:0009007">
    <property type="term" value="F:site-specific DNA-methyltransferase (adenine-specific) activity"/>
    <property type="evidence" value="ECO:0007669"/>
    <property type="project" value="UniProtKB-EC"/>
</dbReference>
<dbReference type="GO" id="GO:0003677">
    <property type="term" value="F:DNA binding"/>
    <property type="evidence" value="ECO:0007669"/>
    <property type="project" value="InterPro"/>
</dbReference>
<dbReference type="Gene3D" id="3.40.50.150">
    <property type="entry name" value="Vaccinia Virus protein VP39"/>
    <property type="match status" value="1"/>
</dbReference>
<comment type="similarity">
    <text evidence="1">Belongs to the N(4)/N(6)-methyltransferase family.</text>
</comment>
<evidence type="ECO:0000256" key="1">
    <source>
        <dbReference type="ARBA" id="ARBA00006594"/>
    </source>
</evidence>
<evidence type="ECO:0000256" key="5">
    <source>
        <dbReference type="ARBA" id="ARBA00022691"/>
    </source>
</evidence>
<evidence type="ECO:0000256" key="6">
    <source>
        <dbReference type="ARBA" id="ARBA00022747"/>
    </source>
</evidence>
<dbReference type="KEGG" id="sbf:JCM31447_06230"/>
<reference evidence="11 12" key="1">
    <citation type="submission" date="2018-12" db="EMBL/GenBank/DDBJ databases">
        <title>Rubrispira sanarue gen. nov., sp., nov., a member of the order Silvanigrellales, isolated from a brackish lake in Hamamatsu Japan.</title>
        <authorList>
            <person name="Maejima Y."/>
            <person name="Iino T."/>
            <person name="Muraguchi Y."/>
            <person name="Fukuda K."/>
            <person name="Nojiri H."/>
            <person name="Ohkuma M."/>
            <person name="Moriuchi R."/>
            <person name="Dohra H."/>
            <person name="Kimbara K."/>
            <person name="Shintani M."/>
        </authorList>
    </citation>
    <scope>NUCLEOTIDE SEQUENCE [LARGE SCALE GENOMIC DNA]</scope>
    <source>
        <strain evidence="11 12">RF1110005</strain>
    </source>
</reference>
<keyword evidence="8" id="KW-0472">Membrane</keyword>
<dbReference type="PANTHER" id="PTHR42933:SF3">
    <property type="entry name" value="TYPE I RESTRICTION ENZYME MJAVIII METHYLASE SUBUNIT"/>
    <property type="match status" value="1"/>
</dbReference>
<evidence type="ECO:0000313" key="11">
    <source>
        <dbReference type="EMBL" id="BBH52183.1"/>
    </source>
</evidence>
<dbReference type="GO" id="GO:0008170">
    <property type="term" value="F:N-methyltransferase activity"/>
    <property type="evidence" value="ECO:0007669"/>
    <property type="project" value="InterPro"/>
</dbReference>
<keyword evidence="8" id="KW-1133">Transmembrane helix</keyword>
<name>A0A4P2VGY2_FLUSA</name>
<dbReference type="InterPro" id="IPR038333">
    <property type="entry name" value="T1MK-like_N_sf"/>
</dbReference>
<dbReference type="InterPro" id="IPR029063">
    <property type="entry name" value="SAM-dependent_MTases_sf"/>
</dbReference>
<dbReference type="InterPro" id="IPR003356">
    <property type="entry name" value="DNA_methylase_A-5"/>
</dbReference>
<feature type="domain" description="DNA methylase adenine-specific" evidence="9">
    <location>
        <begin position="162"/>
        <end position="466"/>
    </location>
</feature>
<feature type="domain" description="N6 adenine-specific DNA methyltransferase N-terminal" evidence="10">
    <location>
        <begin position="12"/>
        <end position="147"/>
    </location>
</feature>
<keyword evidence="3" id="KW-0489">Methyltransferase</keyword>
<dbReference type="PRINTS" id="PR00507">
    <property type="entry name" value="N12N6MTFRASE"/>
</dbReference>
<dbReference type="PROSITE" id="PS00092">
    <property type="entry name" value="N6_MTASE"/>
    <property type="match status" value="1"/>
</dbReference>
<evidence type="ECO:0000256" key="2">
    <source>
        <dbReference type="ARBA" id="ARBA00011900"/>
    </source>
</evidence>
<dbReference type="SUPFAM" id="SSF53335">
    <property type="entry name" value="S-adenosyl-L-methionine-dependent methyltransferases"/>
    <property type="match status" value="1"/>
</dbReference>
<evidence type="ECO:0000313" key="12">
    <source>
        <dbReference type="Proteomes" id="UP000291236"/>
    </source>
</evidence>
<dbReference type="InterPro" id="IPR004546">
    <property type="entry name" value="Restrct_endonuc_T1M"/>
</dbReference>
<dbReference type="GO" id="GO:0032259">
    <property type="term" value="P:methylation"/>
    <property type="evidence" value="ECO:0007669"/>
    <property type="project" value="UniProtKB-KW"/>
</dbReference>
<evidence type="ECO:0000256" key="8">
    <source>
        <dbReference type="SAM" id="Phobius"/>
    </source>
</evidence>
<dbReference type="GO" id="GO:0009307">
    <property type="term" value="P:DNA restriction-modification system"/>
    <property type="evidence" value="ECO:0007669"/>
    <property type="project" value="UniProtKB-KW"/>
</dbReference>
<keyword evidence="8" id="KW-0812">Transmembrane</keyword>
<accession>A0A4P2VGY2</accession>
<sequence>MLEKKTVTQEEINSILWQACDTFRGILNSATYMNYLLPMLFLKFISDSWEVKYEKIKGETSLQRDNKNNLQSEDRFILPNKCHFIDLYKQRNSRDIGKIINESFRKIEEENKEKLSGVFRSIDFDSEALLGQLNERNNRLKNLLEDFNSPKLNLRNCLIGNDDIIGNAYEYLIHKFAAGGGQKAGEFYTPSEVSELISQLIELKAGETICDPTCGSGALLIKCANGLVKKGFTDFKIFGQEINGQTYALAKMNMFLHNIDHARIEWCDSIRNPKLIEKYKVMKFDVLVANPPFSLEKWGEESAANDIYNRFHRGIPPKSKGDYAFISHMIESMKDITGRIAMVASHGVLFRGSSEKKIRQALIEENLLDAVIGLPANLFYGTLIPAVILIFKKAKKNNTVFFIDANKDFSGEKSQNFLRVQDIQNIVTTYKARKSVKGYAYAANLSEIIDNDFNLSISRYVEKNDIIEEYDILTIQAEINRLEKEISVSHAGLNKKLQELGFNI</sequence>
<dbReference type="OrthoDB" id="9784823at2"/>
<dbReference type="InterPro" id="IPR051537">
    <property type="entry name" value="DNA_Adenine_Mtase"/>
</dbReference>